<keyword evidence="4" id="KW-1185">Reference proteome</keyword>
<dbReference type="EMBL" id="AP025943">
    <property type="protein sequence ID" value="BDL42733.1"/>
    <property type="molecule type" value="Genomic_DNA"/>
</dbReference>
<gene>
    <name evidence="3" type="ORF">Abiwalacus_03070</name>
</gene>
<accession>A0ABM7ZDG9</accession>
<dbReference type="Proteomes" id="UP001062263">
    <property type="component" value="Chromosome"/>
</dbReference>
<evidence type="ECO:0000313" key="3">
    <source>
        <dbReference type="EMBL" id="BDL42733.1"/>
    </source>
</evidence>
<feature type="signal peptide" evidence="2">
    <location>
        <begin position="1"/>
        <end position="23"/>
    </location>
</feature>
<sequence>MKNKSAKSHILSYCAGSALLALAAFSAGQAAAGVHAGEVLRTPAGDRIFIRYDSAGFPIWGYSPCGRPIYAYSPGGKPIFLISGIHSGCLVPAWNPRPHYRGHSWPVDVRREYFPPAPRRHARPLPPPGPRYRSRSPRPRPIVHPSRFHRLR</sequence>
<organism evidence="3 4">
    <name type="scientific">Akkermansia biwaensis</name>
    <dbReference type="NCBI Taxonomy" id="2946555"/>
    <lineage>
        <taxon>Bacteria</taxon>
        <taxon>Pseudomonadati</taxon>
        <taxon>Verrucomicrobiota</taxon>
        <taxon>Verrucomicrobiia</taxon>
        <taxon>Verrucomicrobiales</taxon>
        <taxon>Akkermansiaceae</taxon>
        <taxon>Akkermansia</taxon>
    </lineage>
</organism>
<evidence type="ECO:0000313" key="4">
    <source>
        <dbReference type="Proteomes" id="UP001062263"/>
    </source>
</evidence>
<proteinExistence type="predicted"/>
<protein>
    <submittedName>
        <fullName evidence="3">Uncharacterized protein</fullName>
    </submittedName>
</protein>
<evidence type="ECO:0000256" key="1">
    <source>
        <dbReference type="SAM" id="MobiDB-lite"/>
    </source>
</evidence>
<evidence type="ECO:0000256" key="2">
    <source>
        <dbReference type="SAM" id="SignalP"/>
    </source>
</evidence>
<reference evidence="3" key="1">
    <citation type="submission" date="2022-06" db="EMBL/GenBank/DDBJ databases">
        <title>Akkermansia biwalacus sp. nov., an anaerobic mucin-degrading bacterium isolated from human intestine.</title>
        <authorList>
            <person name="Kobayashi Y."/>
            <person name="Inoue S."/>
            <person name="Kawahara T."/>
            <person name="Kohda N."/>
        </authorList>
    </citation>
    <scope>NUCLEOTIDE SEQUENCE</scope>
    <source>
        <strain evidence="3">WON2089</strain>
    </source>
</reference>
<dbReference type="RefSeq" id="WP_215435366.1">
    <property type="nucleotide sequence ID" value="NZ_AP025943.1"/>
</dbReference>
<feature type="region of interest" description="Disordered" evidence="1">
    <location>
        <begin position="118"/>
        <end position="152"/>
    </location>
</feature>
<name>A0ABM7ZDG9_9BACT</name>
<feature type="chain" id="PRO_5046183320" evidence="2">
    <location>
        <begin position="24"/>
        <end position="152"/>
    </location>
</feature>
<keyword evidence="2" id="KW-0732">Signal</keyword>